<evidence type="ECO:0000313" key="2">
    <source>
        <dbReference type="EMBL" id="EZG46247.1"/>
    </source>
</evidence>
<dbReference type="CDD" id="cd06530">
    <property type="entry name" value="S26_SPase_I"/>
    <property type="match status" value="1"/>
</dbReference>
<keyword evidence="3" id="KW-1185">Reference proteome</keyword>
<feature type="domain" description="Peptidase S26" evidence="1">
    <location>
        <begin position="56"/>
        <end position="90"/>
    </location>
</feature>
<dbReference type="GeneID" id="22914739"/>
<dbReference type="AlphaFoldDB" id="A0A023B100"/>
<dbReference type="Proteomes" id="UP000019763">
    <property type="component" value="Unassembled WGS sequence"/>
</dbReference>
<name>A0A023B100_GRENI</name>
<evidence type="ECO:0000259" key="1">
    <source>
        <dbReference type="Pfam" id="PF10502"/>
    </source>
</evidence>
<gene>
    <name evidence="2" type="ORF">GNI_134210</name>
</gene>
<dbReference type="Pfam" id="PF10502">
    <property type="entry name" value="Peptidase_S26"/>
    <property type="match status" value="1"/>
</dbReference>
<dbReference type="GO" id="GO:0004252">
    <property type="term" value="F:serine-type endopeptidase activity"/>
    <property type="evidence" value="ECO:0007669"/>
    <property type="project" value="InterPro"/>
</dbReference>
<protein>
    <submittedName>
        <fullName evidence="2">S26 family signal peptidase</fullName>
    </submittedName>
</protein>
<accession>A0A023B100</accession>
<dbReference type="SUPFAM" id="SSF51306">
    <property type="entry name" value="LexA/Signal peptidase"/>
    <property type="match status" value="1"/>
</dbReference>
<sequence length="129" mass="14545">MGVTVPEGSKILIDKWTWKLLGGLCLGDVVVYGGIQDRWLCKRIAAIGPCSYKGLYIPKDYLWLEGDNSRNSLDSRYHGCVAMTDVVGKVWRYPSLKSWTQAEDWAGLWNWSKWGLSPFGLCLPAETTE</sequence>
<dbReference type="RefSeq" id="XP_011132317.1">
    <property type="nucleotide sequence ID" value="XM_011134015.1"/>
</dbReference>
<dbReference type="Gene3D" id="2.10.109.10">
    <property type="entry name" value="Umud Fragment, subunit A"/>
    <property type="match status" value="1"/>
</dbReference>
<proteinExistence type="predicted"/>
<organism evidence="2 3">
    <name type="scientific">Gregarina niphandrodes</name>
    <name type="common">Septate eugregarine</name>
    <dbReference type="NCBI Taxonomy" id="110365"/>
    <lineage>
        <taxon>Eukaryota</taxon>
        <taxon>Sar</taxon>
        <taxon>Alveolata</taxon>
        <taxon>Apicomplexa</taxon>
        <taxon>Conoidasida</taxon>
        <taxon>Gregarinasina</taxon>
        <taxon>Eugregarinorida</taxon>
        <taxon>Gregarinidae</taxon>
        <taxon>Gregarina</taxon>
    </lineage>
</organism>
<dbReference type="VEuPathDB" id="CryptoDB:GNI_134210"/>
<evidence type="ECO:0000313" key="3">
    <source>
        <dbReference type="Proteomes" id="UP000019763"/>
    </source>
</evidence>
<dbReference type="EMBL" id="AFNH02000996">
    <property type="protein sequence ID" value="EZG46247.1"/>
    <property type="molecule type" value="Genomic_DNA"/>
</dbReference>
<dbReference type="GO" id="GO:0006465">
    <property type="term" value="P:signal peptide processing"/>
    <property type="evidence" value="ECO:0007669"/>
    <property type="project" value="InterPro"/>
</dbReference>
<dbReference type="OrthoDB" id="308440at2759"/>
<dbReference type="InterPro" id="IPR036286">
    <property type="entry name" value="LexA/Signal_pep-like_sf"/>
</dbReference>
<reference evidence="2" key="1">
    <citation type="submission" date="2013-12" db="EMBL/GenBank/DDBJ databases">
        <authorList>
            <person name="Omoto C.K."/>
            <person name="Sibley D."/>
            <person name="Venepally P."/>
            <person name="Hadjithomas M."/>
            <person name="Karamycheva S."/>
            <person name="Brunk B."/>
            <person name="Roos D."/>
            <person name="Caler E."/>
            <person name="Lorenzi H."/>
        </authorList>
    </citation>
    <scope>NUCLEOTIDE SEQUENCE</scope>
</reference>
<dbReference type="InterPro" id="IPR019533">
    <property type="entry name" value="Peptidase_S26"/>
</dbReference>
<comment type="caution">
    <text evidence="2">The sequence shown here is derived from an EMBL/GenBank/DDBJ whole genome shotgun (WGS) entry which is preliminary data.</text>
</comment>